<evidence type="ECO:0000256" key="2">
    <source>
        <dbReference type="ARBA" id="ARBA00022679"/>
    </source>
</evidence>
<dbReference type="SMART" id="SM01266">
    <property type="entry name" value="Mac"/>
    <property type="match status" value="1"/>
</dbReference>
<evidence type="ECO:0000256" key="1">
    <source>
        <dbReference type="ARBA" id="ARBA00007274"/>
    </source>
</evidence>
<dbReference type="PANTHER" id="PTHR43017:SF1">
    <property type="entry name" value="ACETYLTRANSFERASE YJL218W-RELATED"/>
    <property type="match status" value="1"/>
</dbReference>
<name>A0AA45HI01_9BACT</name>
<keyword evidence="3" id="KW-0677">Repeat</keyword>
<evidence type="ECO:0000313" key="7">
    <source>
        <dbReference type="EMBL" id="PWJ89327.1"/>
    </source>
</evidence>
<dbReference type="PANTHER" id="PTHR43017">
    <property type="entry name" value="GALACTOSIDE O-ACETYLTRANSFERASE"/>
    <property type="match status" value="1"/>
</dbReference>
<organism evidence="7 8">
    <name type="scientific">Oceanotoga teriensis</name>
    <dbReference type="NCBI Taxonomy" id="515440"/>
    <lineage>
        <taxon>Bacteria</taxon>
        <taxon>Thermotogati</taxon>
        <taxon>Thermotogota</taxon>
        <taxon>Thermotogae</taxon>
        <taxon>Petrotogales</taxon>
        <taxon>Petrotogaceae</taxon>
        <taxon>Oceanotoga</taxon>
    </lineage>
</organism>
<dbReference type="InterPro" id="IPR001451">
    <property type="entry name" value="Hexapep"/>
</dbReference>
<dbReference type="EMBL" id="QGGI01000015">
    <property type="protein sequence ID" value="PWJ89327.1"/>
    <property type="molecule type" value="Genomic_DNA"/>
</dbReference>
<dbReference type="Gene3D" id="2.160.10.10">
    <property type="entry name" value="Hexapeptide repeat proteins"/>
    <property type="match status" value="1"/>
</dbReference>
<dbReference type="Pfam" id="PF12464">
    <property type="entry name" value="Mac"/>
    <property type="match status" value="1"/>
</dbReference>
<dbReference type="Proteomes" id="UP000245921">
    <property type="component" value="Unassembled WGS sequence"/>
</dbReference>
<feature type="domain" description="Maltose/galactoside acetyltransferase" evidence="6">
    <location>
        <begin position="5"/>
        <end position="59"/>
    </location>
</feature>
<dbReference type="PROSITE" id="PS00101">
    <property type="entry name" value="HEXAPEP_TRANSFERASES"/>
    <property type="match status" value="1"/>
</dbReference>
<protein>
    <recommendedName>
        <fullName evidence="5">Acetyltransferase</fullName>
        <ecNumber evidence="5">2.3.1.-</ecNumber>
    </recommendedName>
</protein>
<keyword evidence="4 5" id="KW-0012">Acyltransferase</keyword>
<accession>A0AA45HI01</accession>
<dbReference type="AlphaFoldDB" id="A0AA45HI01"/>
<dbReference type="InterPro" id="IPR018357">
    <property type="entry name" value="Hexapep_transf_CS"/>
</dbReference>
<dbReference type="FunFam" id="2.160.10.10:FF:000008">
    <property type="entry name" value="Maltose O-acetyltransferase"/>
    <property type="match status" value="1"/>
</dbReference>
<dbReference type="RefSeq" id="WP_109605546.1">
    <property type="nucleotide sequence ID" value="NZ_JAMHJO010000004.1"/>
</dbReference>
<dbReference type="EC" id="2.3.1.-" evidence="5"/>
<dbReference type="Pfam" id="PF00132">
    <property type="entry name" value="Hexapep"/>
    <property type="match status" value="1"/>
</dbReference>
<proteinExistence type="inferred from homology"/>
<reference evidence="7 8" key="1">
    <citation type="submission" date="2018-05" db="EMBL/GenBank/DDBJ databases">
        <title>Genomic Encyclopedia of Type Strains, Phase IV (KMG-IV): sequencing the most valuable type-strain genomes for metagenomic binning, comparative biology and taxonomic classification.</title>
        <authorList>
            <person name="Goeker M."/>
        </authorList>
    </citation>
    <scope>NUCLEOTIDE SEQUENCE [LARGE SCALE GENOMIC DNA]</scope>
    <source>
        <strain evidence="7 8">DSM 24906</strain>
    </source>
</reference>
<dbReference type="CDD" id="cd03357">
    <property type="entry name" value="LbH_MAT_GAT"/>
    <property type="match status" value="1"/>
</dbReference>
<sequence>MNKELENMIQGKLYRSGDPFLIQARRNARLLFEEYNKTSIDEFQKRKEILKKLLGKTGENFYIEPDFKVDYGFNIFIGENFYMNYDCVILDCSTVKIGDNVMFGPGVHIYTAYHPLEFKKRNSGYELAAPIEIGDNVWIGGGAIINPGIKIGNNSVIGSGSVVTKDIPDNVFAAGNPCKIIKDIKNDV</sequence>
<evidence type="ECO:0000256" key="4">
    <source>
        <dbReference type="ARBA" id="ARBA00023315"/>
    </source>
</evidence>
<dbReference type="InterPro" id="IPR011004">
    <property type="entry name" value="Trimer_LpxA-like_sf"/>
</dbReference>
<keyword evidence="2 5" id="KW-0808">Transferase</keyword>
<keyword evidence="8" id="KW-1185">Reference proteome</keyword>
<comment type="caution">
    <text evidence="7">The sequence shown here is derived from an EMBL/GenBank/DDBJ whole genome shotgun (WGS) entry which is preliminary data.</text>
</comment>
<dbReference type="InterPro" id="IPR024688">
    <property type="entry name" value="Mac_dom"/>
</dbReference>
<dbReference type="InterPro" id="IPR039369">
    <property type="entry name" value="LacA-like"/>
</dbReference>
<dbReference type="GO" id="GO:0008870">
    <property type="term" value="F:galactoside O-acetyltransferase activity"/>
    <property type="evidence" value="ECO:0007669"/>
    <property type="project" value="TreeGrafter"/>
</dbReference>
<dbReference type="SUPFAM" id="SSF51161">
    <property type="entry name" value="Trimeric LpxA-like enzymes"/>
    <property type="match status" value="1"/>
</dbReference>
<gene>
    <name evidence="7" type="ORF">C7380_11553</name>
</gene>
<evidence type="ECO:0000259" key="6">
    <source>
        <dbReference type="SMART" id="SM01266"/>
    </source>
</evidence>
<evidence type="ECO:0000256" key="5">
    <source>
        <dbReference type="RuleBase" id="RU367021"/>
    </source>
</evidence>
<evidence type="ECO:0000313" key="8">
    <source>
        <dbReference type="Proteomes" id="UP000245921"/>
    </source>
</evidence>
<evidence type="ECO:0000256" key="3">
    <source>
        <dbReference type="ARBA" id="ARBA00022737"/>
    </source>
</evidence>
<comment type="similarity">
    <text evidence="1 5">Belongs to the transferase hexapeptide repeat family.</text>
</comment>